<organism evidence="3 4">
    <name type="scientific">Intrasporangium oryzae NRRL B-24470</name>
    <dbReference type="NCBI Taxonomy" id="1386089"/>
    <lineage>
        <taxon>Bacteria</taxon>
        <taxon>Bacillati</taxon>
        <taxon>Actinomycetota</taxon>
        <taxon>Actinomycetes</taxon>
        <taxon>Micrococcales</taxon>
        <taxon>Intrasporangiaceae</taxon>
        <taxon>Intrasporangium</taxon>
    </lineage>
</organism>
<dbReference type="EMBL" id="AWSA01000033">
    <property type="protein sequence ID" value="EWT00851.1"/>
    <property type="molecule type" value="Genomic_DNA"/>
</dbReference>
<dbReference type="SMART" id="SM00909">
    <property type="entry name" value="Germane"/>
    <property type="match status" value="1"/>
</dbReference>
<name>W9G3X2_9MICO</name>
<reference evidence="3 4" key="1">
    <citation type="submission" date="2013-08" db="EMBL/GenBank/DDBJ databases">
        <title>Intrasporangium oryzae NRRL B-24470.</title>
        <authorList>
            <person name="Liu H."/>
            <person name="Wang G."/>
        </authorList>
    </citation>
    <scope>NUCLEOTIDE SEQUENCE [LARGE SCALE GENOMIC DNA]</scope>
    <source>
        <strain evidence="3 4">NRRL B-24470</strain>
    </source>
</reference>
<dbReference type="SUPFAM" id="SSF82171">
    <property type="entry name" value="DPP6 N-terminal domain-like"/>
    <property type="match status" value="1"/>
</dbReference>
<protein>
    <recommendedName>
        <fullName evidence="2">GerMN domain-containing protein</fullName>
    </recommendedName>
</protein>
<dbReference type="PATRIC" id="fig|1386089.3.peg.2938"/>
<keyword evidence="1" id="KW-0732">Signal</keyword>
<feature type="domain" description="GerMN" evidence="2">
    <location>
        <begin position="204"/>
        <end position="294"/>
    </location>
</feature>
<evidence type="ECO:0000313" key="4">
    <source>
        <dbReference type="Proteomes" id="UP000019489"/>
    </source>
</evidence>
<gene>
    <name evidence="3" type="ORF">N865_13475</name>
</gene>
<dbReference type="Pfam" id="PF10646">
    <property type="entry name" value="Germane"/>
    <property type="match status" value="1"/>
</dbReference>
<comment type="caution">
    <text evidence="3">The sequence shown here is derived from an EMBL/GenBank/DDBJ whole genome shotgun (WGS) entry which is preliminary data.</text>
</comment>
<dbReference type="InterPro" id="IPR059026">
    <property type="entry name" value="LpqB_N"/>
</dbReference>
<feature type="chain" id="PRO_5039219509" description="GerMN domain-containing protein" evidence="1">
    <location>
        <begin position="21"/>
        <end position="606"/>
    </location>
</feature>
<accession>W9G3X2</accession>
<dbReference type="eggNOG" id="COG5401">
    <property type="taxonomic scope" value="Bacteria"/>
</dbReference>
<dbReference type="OrthoDB" id="3226781at2"/>
<evidence type="ECO:0000313" key="3">
    <source>
        <dbReference type="EMBL" id="EWT00851.1"/>
    </source>
</evidence>
<dbReference type="InterPro" id="IPR019606">
    <property type="entry name" value="GerMN"/>
</dbReference>
<dbReference type="Pfam" id="PF10647">
    <property type="entry name" value="Gmad1"/>
    <property type="match status" value="1"/>
</dbReference>
<evidence type="ECO:0000256" key="1">
    <source>
        <dbReference type="SAM" id="SignalP"/>
    </source>
</evidence>
<dbReference type="AlphaFoldDB" id="W9G3X2"/>
<dbReference type="RefSeq" id="WP_034807446.1">
    <property type="nucleotide sequence ID" value="NZ_AWSA01000033.1"/>
</dbReference>
<keyword evidence="4" id="KW-1185">Reference proteome</keyword>
<evidence type="ECO:0000259" key="2">
    <source>
        <dbReference type="SMART" id="SM00909"/>
    </source>
</evidence>
<dbReference type="Pfam" id="PF25976">
    <property type="entry name" value="LpqB_N"/>
    <property type="match status" value="1"/>
</dbReference>
<sequence length="606" mass="63733">MRWRAAVVAALAALTLGACQGLPGSGPVVEGRRLGEPINEPAPLVGAQGPVDGASEEAIVRGFIRAGEDSDETRQAGKSFLAPQSVDLWQWTLHDVVVYDGDGNVTLRRLGPESIEVTAVAVATVSPDGRYRELPAGTKVRTTFGLTKVGGQWRIELPASGFGLWLDTNAFDRLYTNRFIYYVTPAGRTLVPDSRWFPNGSRFATTLARAQLGPVPDYLAGAVVTGVPSNTKLAVNAVPIDGGTAQVNLSARARDADPDDRTAMWAQLTATLSQLPSVTSVALAAEGTSLDLPGGDSSASSASALGFDVEPSRVFAYALRRRGDTLTAMDPRELPDSSGPKRQTIGAAQQPFATRIPQGWVRLALSTDSTVIAAVGGDFKELSLWRGTAPIVLVPSFATSLTRPTFDSSGYLWVGGADSSGAHHVFVLDTGQGAVRRVPKALATPWLKDRRIVSLALAPDGARILMVTTNRQGGDVQLGLSGIVRAPNGEPIALAAPLRQADPLTFISDVLWLSGTTYAVLGRVDPAEAVRPWVGTIGGGLDGIRRRGNSDPEDSRLASVADASSLTTIDGARGLVVLTSGGRVLVRAGATWRKTDEATDLLVPGR</sequence>
<feature type="signal peptide" evidence="1">
    <location>
        <begin position="1"/>
        <end position="20"/>
    </location>
</feature>
<dbReference type="Proteomes" id="UP000019489">
    <property type="component" value="Unassembled WGS sequence"/>
</dbReference>
<dbReference type="PROSITE" id="PS51257">
    <property type="entry name" value="PROKAR_LIPOPROTEIN"/>
    <property type="match status" value="1"/>
</dbReference>
<proteinExistence type="predicted"/>
<dbReference type="STRING" id="1386089.N865_13475"/>
<dbReference type="InterPro" id="IPR018910">
    <property type="entry name" value="LpqB_C"/>
</dbReference>